<keyword evidence="3" id="KW-0479">Metal-binding</keyword>
<dbReference type="PROSITE" id="PS51873">
    <property type="entry name" value="TRIAD"/>
    <property type="match status" value="1"/>
</dbReference>
<protein>
    <submittedName>
        <fullName evidence="9">RanBP-type and C3HC4-type zinc finger-containing protein 1-like</fullName>
    </submittedName>
</protein>
<dbReference type="EMBL" id="AKHW03006892">
    <property type="protein sequence ID" value="KYO17638.1"/>
    <property type="molecule type" value="Genomic_DNA"/>
</dbReference>
<keyword evidence="6" id="KW-0833">Ubl conjugation pathway</keyword>
<evidence type="ECO:0000256" key="1">
    <source>
        <dbReference type="ARBA" id="ARBA00004906"/>
    </source>
</evidence>
<evidence type="ECO:0000256" key="5">
    <source>
        <dbReference type="ARBA" id="ARBA00022771"/>
    </source>
</evidence>
<organism evidence="9 10">
    <name type="scientific">Alligator mississippiensis</name>
    <name type="common">American alligator</name>
    <dbReference type="NCBI Taxonomy" id="8496"/>
    <lineage>
        <taxon>Eukaryota</taxon>
        <taxon>Metazoa</taxon>
        <taxon>Chordata</taxon>
        <taxon>Craniata</taxon>
        <taxon>Vertebrata</taxon>
        <taxon>Euteleostomi</taxon>
        <taxon>Archelosauria</taxon>
        <taxon>Archosauria</taxon>
        <taxon>Crocodylia</taxon>
        <taxon>Alligatoridae</taxon>
        <taxon>Alligatorinae</taxon>
        <taxon>Alligator</taxon>
    </lineage>
</organism>
<evidence type="ECO:0000256" key="6">
    <source>
        <dbReference type="ARBA" id="ARBA00022786"/>
    </source>
</evidence>
<keyword evidence="10" id="KW-1185">Reference proteome</keyword>
<dbReference type="GO" id="GO:0008270">
    <property type="term" value="F:zinc ion binding"/>
    <property type="evidence" value="ECO:0007669"/>
    <property type="project" value="UniProtKB-KW"/>
</dbReference>
<dbReference type="GO" id="GO:0043161">
    <property type="term" value="P:proteasome-mediated ubiquitin-dependent protein catabolic process"/>
    <property type="evidence" value="ECO:0007669"/>
    <property type="project" value="TreeGrafter"/>
</dbReference>
<sequence>MTGSVLALQLVSPEEYQRFLGRGLAVAEQRVPNSYHCRTADCPGWCVYEDAVNEFRCPLCAKLNCLLCKAIHEGQNCRQYQDNLRLQAHDDVAARQTNDMLQMLVQCGEAMHCPACRIVVQKKDGCDWIRCTVCHTEICWVTKGPRWGPGGPGDTSGGCRCNVNGQRCHPHCQNCH</sequence>
<dbReference type="GO" id="GO:0043130">
    <property type="term" value="F:ubiquitin binding"/>
    <property type="evidence" value="ECO:0007669"/>
    <property type="project" value="TreeGrafter"/>
</dbReference>
<dbReference type="OrthoDB" id="261960at2759"/>
<dbReference type="FunFam" id="1.20.120.1750:FF:000012">
    <property type="entry name" value="ranBP-type and C3HC4-type zinc finger-containing protein 1 isoform X1"/>
    <property type="match status" value="1"/>
</dbReference>
<proteinExistence type="predicted"/>
<dbReference type="AlphaFoldDB" id="A0A151LZG4"/>
<dbReference type="PANTHER" id="PTHR22770">
    <property type="entry name" value="UBIQUITIN CONJUGATING ENZYME 7 INTERACTING PROTEIN-RELATED"/>
    <property type="match status" value="1"/>
</dbReference>
<feature type="domain" description="RING-type" evidence="8">
    <location>
        <begin position="1"/>
        <end position="172"/>
    </location>
</feature>
<dbReference type="SUPFAM" id="SSF57850">
    <property type="entry name" value="RING/U-box"/>
    <property type="match status" value="2"/>
</dbReference>
<dbReference type="InterPro" id="IPR047558">
    <property type="entry name" value="BRcat_RBR_HOIL1"/>
</dbReference>
<keyword evidence="5" id="KW-0863">Zinc-finger</keyword>
<dbReference type="CDD" id="cd20345">
    <property type="entry name" value="BRcat_RBR_HOIL1"/>
    <property type="match status" value="1"/>
</dbReference>
<dbReference type="GO" id="GO:0043123">
    <property type="term" value="P:positive regulation of canonical NF-kappaB signal transduction"/>
    <property type="evidence" value="ECO:0007669"/>
    <property type="project" value="TreeGrafter"/>
</dbReference>
<keyword evidence="4" id="KW-0677">Repeat</keyword>
<dbReference type="PANTHER" id="PTHR22770:SF45">
    <property type="entry name" value="RANBP-TYPE AND C3HC4-TYPE ZINC FINGER-CONTAINING PROTEIN 1"/>
    <property type="match status" value="1"/>
</dbReference>
<dbReference type="InterPro" id="IPR051628">
    <property type="entry name" value="LUBAC_E3_Ligases"/>
</dbReference>
<evidence type="ECO:0000256" key="7">
    <source>
        <dbReference type="ARBA" id="ARBA00022833"/>
    </source>
</evidence>
<evidence type="ECO:0000256" key="3">
    <source>
        <dbReference type="ARBA" id="ARBA00022723"/>
    </source>
</evidence>
<accession>A0A151LZG4</accession>
<dbReference type="Proteomes" id="UP000050525">
    <property type="component" value="Unassembled WGS sequence"/>
</dbReference>
<keyword evidence="7" id="KW-0862">Zinc</keyword>
<comment type="pathway">
    <text evidence="1">Protein modification; protein ubiquitination.</text>
</comment>
<dbReference type="GO" id="GO:0004842">
    <property type="term" value="F:ubiquitin-protein transferase activity"/>
    <property type="evidence" value="ECO:0007669"/>
    <property type="project" value="TreeGrafter"/>
</dbReference>
<evidence type="ECO:0000256" key="2">
    <source>
        <dbReference type="ARBA" id="ARBA00022679"/>
    </source>
</evidence>
<dbReference type="STRING" id="8496.A0A151LZG4"/>
<evidence type="ECO:0000256" key="4">
    <source>
        <dbReference type="ARBA" id="ARBA00022737"/>
    </source>
</evidence>
<reference evidence="9 10" key="1">
    <citation type="journal article" date="2012" name="Genome Biol.">
        <title>Sequencing three crocodilian genomes to illuminate the evolution of archosaurs and amniotes.</title>
        <authorList>
            <person name="St John J.A."/>
            <person name="Braun E.L."/>
            <person name="Isberg S.R."/>
            <person name="Miles L.G."/>
            <person name="Chong A.Y."/>
            <person name="Gongora J."/>
            <person name="Dalzell P."/>
            <person name="Moran C."/>
            <person name="Bed'hom B."/>
            <person name="Abzhanov A."/>
            <person name="Burgess S.C."/>
            <person name="Cooksey A.M."/>
            <person name="Castoe T.A."/>
            <person name="Crawford N.G."/>
            <person name="Densmore L.D."/>
            <person name="Drew J.C."/>
            <person name="Edwards S.V."/>
            <person name="Faircloth B.C."/>
            <person name="Fujita M.K."/>
            <person name="Greenwold M.J."/>
            <person name="Hoffmann F.G."/>
            <person name="Howard J.M."/>
            <person name="Iguchi T."/>
            <person name="Janes D.E."/>
            <person name="Khan S.Y."/>
            <person name="Kohno S."/>
            <person name="de Koning A.J."/>
            <person name="Lance S.L."/>
            <person name="McCarthy F.M."/>
            <person name="McCormack J.E."/>
            <person name="Merchant M.E."/>
            <person name="Peterson D.G."/>
            <person name="Pollock D.D."/>
            <person name="Pourmand N."/>
            <person name="Raney B.J."/>
            <person name="Roessler K.A."/>
            <person name="Sanford J.R."/>
            <person name="Sawyer R.H."/>
            <person name="Schmidt C.J."/>
            <person name="Triplett E.W."/>
            <person name="Tuberville T.D."/>
            <person name="Venegas-Anaya M."/>
            <person name="Howard J.T."/>
            <person name="Jarvis E.D."/>
            <person name="Guillette L.J.Jr."/>
            <person name="Glenn T.C."/>
            <person name="Green R.E."/>
            <person name="Ray D.A."/>
        </authorList>
    </citation>
    <scope>NUCLEOTIDE SEQUENCE [LARGE SCALE GENOMIC DNA]</scope>
    <source>
        <strain evidence="9">KSC_2009_1</strain>
    </source>
</reference>
<name>A0A151LZG4_ALLMI</name>
<evidence type="ECO:0000313" key="10">
    <source>
        <dbReference type="Proteomes" id="UP000050525"/>
    </source>
</evidence>
<comment type="caution">
    <text evidence="9">The sequence shown here is derived from an EMBL/GenBank/DDBJ whole genome shotgun (WGS) entry which is preliminary data.</text>
</comment>
<evidence type="ECO:0000259" key="8">
    <source>
        <dbReference type="PROSITE" id="PS51873"/>
    </source>
</evidence>
<evidence type="ECO:0000313" key="9">
    <source>
        <dbReference type="EMBL" id="KYO17638.1"/>
    </source>
</evidence>
<dbReference type="KEGG" id="amj:106737315"/>
<gene>
    <name evidence="9" type="ORF">Y1Q_0021018</name>
</gene>
<dbReference type="GO" id="GO:0097039">
    <property type="term" value="P:protein linear polyubiquitination"/>
    <property type="evidence" value="ECO:0007669"/>
    <property type="project" value="TreeGrafter"/>
</dbReference>
<keyword evidence="2" id="KW-0808">Transferase</keyword>
<dbReference type="InterPro" id="IPR044066">
    <property type="entry name" value="TRIAD_supradom"/>
</dbReference>
<dbReference type="GO" id="GO:0071797">
    <property type="term" value="C:LUBAC complex"/>
    <property type="evidence" value="ECO:0007669"/>
    <property type="project" value="TreeGrafter"/>
</dbReference>
<dbReference type="Gene3D" id="1.20.120.1750">
    <property type="match status" value="1"/>
</dbReference>